<dbReference type="InterPro" id="IPR036389">
    <property type="entry name" value="RNase_III_sf"/>
</dbReference>
<dbReference type="GO" id="GO:0030422">
    <property type="term" value="P:siRNA processing"/>
    <property type="evidence" value="ECO:0007669"/>
    <property type="project" value="TreeGrafter"/>
</dbReference>
<dbReference type="SUPFAM" id="SSF69065">
    <property type="entry name" value="RNase III domain-like"/>
    <property type="match status" value="2"/>
</dbReference>
<feature type="domain" description="RNase III" evidence="2">
    <location>
        <begin position="215"/>
        <end position="388"/>
    </location>
</feature>
<evidence type="ECO:0000313" key="3">
    <source>
        <dbReference type="EnsemblMetazoa" id="PPAI008140-PA"/>
    </source>
</evidence>
<dbReference type="AlphaFoldDB" id="A0A1B0DJ03"/>
<dbReference type="Pfam" id="PF00636">
    <property type="entry name" value="Ribonuclease_3"/>
    <property type="match status" value="2"/>
</dbReference>
<dbReference type="GO" id="GO:0004525">
    <property type="term" value="F:ribonuclease III activity"/>
    <property type="evidence" value="ECO:0007669"/>
    <property type="project" value="InterPro"/>
</dbReference>
<keyword evidence="1" id="KW-0378">Hydrolase</keyword>
<feature type="domain" description="RNase III" evidence="2">
    <location>
        <begin position="437"/>
        <end position="547"/>
    </location>
</feature>
<organism evidence="3 4">
    <name type="scientific">Phlebotomus papatasi</name>
    <name type="common">Sandfly</name>
    <dbReference type="NCBI Taxonomy" id="29031"/>
    <lineage>
        <taxon>Eukaryota</taxon>
        <taxon>Metazoa</taxon>
        <taxon>Ecdysozoa</taxon>
        <taxon>Arthropoda</taxon>
        <taxon>Hexapoda</taxon>
        <taxon>Insecta</taxon>
        <taxon>Pterygota</taxon>
        <taxon>Neoptera</taxon>
        <taxon>Endopterygota</taxon>
        <taxon>Diptera</taxon>
        <taxon>Nematocera</taxon>
        <taxon>Psychodoidea</taxon>
        <taxon>Psychodidae</taxon>
        <taxon>Phlebotomus</taxon>
        <taxon>Phlebotomus</taxon>
    </lineage>
</organism>
<dbReference type="SMART" id="SM00535">
    <property type="entry name" value="RIBOc"/>
    <property type="match status" value="2"/>
</dbReference>
<dbReference type="PANTHER" id="PTHR14950">
    <property type="entry name" value="DICER-RELATED"/>
    <property type="match status" value="1"/>
</dbReference>
<dbReference type="VEuPathDB" id="VectorBase:PPAPM1_009960"/>
<evidence type="ECO:0000259" key="2">
    <source>
        <dbReference type="PROSITE" id="PS50142"/>
    </source>
</evidence>
<keyword evidence="4" id="KW-1185">Reference proteome</keyword>
<dbReference type="GO" id="GO:0004530">
    <property type="term" value="F:deoxyribonuclease I activity"/>
    <property type="evidence" value="ECO:0007669"/>
    <property type="project" value="TreeGrafter"/>
</dbReference>
<dbReference type="GO" id="GO:0003723">
    <property type="term" value="F:RNA binding"/>
    <property type="evidence" value="ECO:0007669"/>
    <property type="project" value="TreeGrafter"/>
</dbReference>
<dbReference type="Proteomes" id="UP000092462">
    <property type="component" value="Unassembled WGS sequence"/>
</dbReference>
<dbReference type="PROSITE" id="PS50142">
    <property type="entry name" value="RNASE_3_2"/>
    <property type="match status" value="2"/>
</dbReference>
<dbReference type="InterPro" id="IPR000999">
    <property type="entry name" value="RNase_III_dom"/>
</dbReference>
<protein>
    <recommendedName>
        <fullName evidence="2">RNase III domain-containing protein</fullName>
    </recommendedName>
</protein>
<dbReference type="EnsemblMetazoa" id="PPAI008140-RA">
    <property type="protein sequence ID" value="PPAI008140-PA"/>
    <property type="gene ID" value="PPAI008140"/>
</dbReference>
<proteinExistence type="predicted"/>
<dbReference type="VEuPathDB" id="VectorBase:PPAI008140"/>
<dbReference type="CDD" id="cd00593">
    <property type="entry name" value="RIBOc"/>
    <property type="match status" value="2"/>
</dbReference>
<dbReference type="GO" id="GO:0005737">
    <property type="term" value="C:cytoplasm"/>
    <property type="evidence" value="ECO:0007669"/>
    <property type="project" value="TreeGrafter"/>
</dbReference>
<name>A0A1B0DJ03_PHLPP</name>
<dbReference type="GO" id="GO:0005634">
    <property type="term" value="C:nucleus"/>
    <property type="evidence" value="ECO:0007669"/>
    <property type="project" value="TreeGrafter"/>
</dbReference>
<dbReference type="GO" id="GO:0006309">
    <property type="term" value="P:apoptotic DNA fragmentation"/>
    <property type="evidence" value="ECO:0007669"/>
    <property type="project" value="TreeGrafter"/>
</dbReference>
<sequence length="547" mass="62565">MGETGGKSRSNRFKNEILIPELCHNFNFPASMWLKALVLPNVLHRLHFMLHAENLRITIDKYLGVKSTNKLDALRIDPNKFKVPEEIEPKCSIFGPHDNEVIKVEEKTVETIGDILDSLFEEHVPPVDIHRHWDTIYPIDMEYYYKFICLSDDFEKKMVRDQINGMEIEGDYSAAVSAICAPTFESSFNIETIRTDLINPNVEGPQQRDVLCSITTASSHDVFDMERYEVLGDAFLKFTTSLYLLQKHATWHEGFLTSCKGQFVGNRNLFYCGSDIGIPGIINVSPFCVSDFIVPHMGVPLEVTQIVKELDLVPNTIMRLQCSDWEVINGRLDLANSRELLEHFTKEEKAAKGNVYPMYIHLGKHHVSDKTVSDTIEAILGVWVEAVGIRKSFKLLNFFNILPNDVDMENLITNQKVEPRISPNVTSADIDSLLIRYTEIQRKLNYQFKDRAYLLQALTHPSYPTNRVTGCYQKLEFLGDAVLDIIITLYIFEHCKDMDPGKMTDLRSALVNNITLACICVRNNFHMHLLTQNAGLTETIMNFARYV</sequence>
<dbReference type="EMBL" id="AJVK01063490">
    <property type="status" value="NOT_ANNOTATED_CDS"/>
    <property type="molecule type" value="Genomic_DNA"/>
</dbReference>
<dbReference type="Gene3D" id="1.10.1520.10">
    <property type="entry name" value="Ribonuclease III domain"/>
    <property type="match status" value="2"/>
</dbReference>
<evidence type="ECO:0000313" key="4">
    <source>
        <dbReference type="Proteomes" id="UP000092462"/>
    </source>
</evidence>
<accession>A0A1B0DJ03</accession>
<dbReference type="PANTHER" id="PTHR14950:SF36">
    <property type="entry name" value="ENDORIBONUCLEASE DCR-2"/>
    <property type="match status" value="1"/>
</dbReference>
<evidence type="ECO:0000256" key="1">
    <source>
        <dbReference type="ARBA" id="ARBA00022801"/>
    </source>
</evidence>
<dbReference type="PROSITE" id="PS00517">
    <property type="entry name" value="RNASE_3_1"/>
    <property type="match status" value="1"/>
</dbReference>
<reference evidence="3" key="1">
    <citation type="submission" date="2022-08" db="UniProtKB">
        <authorList>
            <consortium name="EnsemblMetazoa"/>
        </authorList>
    </citation>
    <scope>IDENTIFICATION</scope>
    <source>
        <strain evidence="3">Israel</strain>
    </source>
</reference>
<dbReference type="GO" id="GO:0070578">
    <property type="term" value="C:RISC-loading complex"/>
    <property type="evidence" value="ECO:0007669"/>
    <property type="project" value="TreeGrafter"/>
</dbReference>